<gene>
    <name evidence="1" type="ORF">M404DRAFT_25105</name>
</gene>
<sequence>MLSFSQLPQEVLEDIAYFAATESRVGPPLDLPPLLRTCRNIYQRLSFENNPVLYARTFTFKFDTRAALRRLGSSISFPRTLAIELRKRFTHLKLIRAGAGARVHHHSAEHGESPSYLRDLLWLAYLMMLENDGKNERQLREYANMETWLIDYWFDEKGASLASHRISRDQWPLEDEKNSLAMWLLWFLVRPDSLPRTPTNYRALISTLKLTALAANRYAICEPSWAEFTLESRATASSFTHFSETYFVATPTLAPAAILAYFTFALQLLSRGATNHLPKALSSFPLDSRKSEDWDADWQRCINLARPSAPLALSHIPGSLEGIWEGLFTYTEFDVYSSLLSGGLPPVLRNCQVAQHRQTWKLREYHLLGSPESLENIQPLGLGDALRAFFPSDVRLREFSEFLEVYTPGMEEVIHYKRSLRTRTREQLICDIIVIGEGHSAWGQFNLYGRIRPLDGLVSLLKEYVGGDRGRWLYRGFLVGNSDGHLSGRWRDALSPSHVQSYEGCFVMSRRY</sequence>
<dbReference type="STRING" id="870435.A0A0C3K8D4"/>
<protein>
    <recommendedName>
        <fullName evidence="3">F-box domain-containing protein</fullName>
    </recommendedName>
</protein>
<organism evidence="1 2">
    <name type="scientific">Pisolithus tinctorius Marx 270</name>
    <dbReference type="NCBI Taxonomy" id="870435"/>
    <lineage>
        <taxon>Eukaryota</taxon>
        <taxon>Fungi</taxon>
        <taxon>Dikarya</taxon>
        <taxon>Basidiomycota</taxon>
        <taxon>Agaricomycotina</taxon>
        <taxon>Agaricomycetes</taxon>
        <taxon>Agaricomycetidae</taxon>
        <taxon>Boletales</taxon>
        <taxon>Sclerodermatineae</taxon>
        <taxon>Pisolithaceae</taxon>
        <taxon>Pisolithus</taxon>
    </lineage>
</organism>
<dbReference type="OrthoDB" id="3263050at2759"/>
<evidence type="ECO:0000313" key="2">
    <source>
        <dbReference type="Proteomes" id="UP000054217"/>
    </source>
</evidence>
<proteinExistence type="predicted"/>
<dbReference type="InParanoid" id="A0A0C3K8D4"/>
<dbReference type="HOGENOM" id="CLU_011151_1_1_1"/>
<keyword evidence="2" id="KW-1185">Reference proteome</keyword>
<evidence type="ECO:0008006" key="3">
    <source>
        <dbReference type="Google" id="ProtNLM"/>
    </source>
</evidence>
<reference evidence="1 2" key="1">
    <citation type="submission" date="2014-04" db="EMBL/GenBank/DDBJ databases">
        <authorList>
            <consortium name="DOE Joint Genome Institute"/>
            <person name="Kuo A."/>
            <person name="Kohler A."/>
            <person name="Costa M.D."/>
            <person name="Nagy L.G."/>
            <person name="Floudas D."/>
            <person name="Copeland A."/>
            <person name="Barry K.W."/>
            <person name="Cichocki N."/>
            <person name="Veneault-Fourrey C."/>
            <person name="LaButti K."/>
            <person name="Lindquist E.A."/>
            <person name="Lipzen A."/>
            <person name="Lundell T."/>
            <person name="Morin E."/>
            <person name="Murat C."/>
            <person name="Sun H."/>
            <person name="Tunlid A."/>
            <person name="Henrissat B."/>
            <person name="Grigoriev I.V."/>
            <person name="Hibbett D.S."/>
            <person name="Martin F."/>
            <person name="Nordberg H.P."/>
            <person name="Cantor M.N."/>
            <person name="Hua S.X."/>
        </authorList>
    </citation>
    <scope>NUCLEOTIDE SEQUENCE [LARGE SCALE GENOMIC DNA]</scope>
    <source>
        <strain evidence="1 2">Marx 270</strain>
    </source>
</reference>
<name>A0A0C3K8D4_PISTI</name>
<accession>A0A0C3K8D4</accession>
<reference evidence="2" key="2">
    <citation type="submission" date="2015-01" db="EMBL/GenBank/DDBJ databases">
        <title>Evolutionary Origins and Diversification of the Mycorrhizal Mutualists.</title>
        <authorList>
            <consortium name="DOE Joint Genome Institute"/>
            <consortium name="Mycorrhizal Genomics Consortium"/>
            <person name="Kohler A."/>
            <person name="Kuo A."/>
            <person name="Nagy L.G."/>
            <person name="Floudas D."/>
            <person name="Copeland A."/>
            <person name="Barry K.W."/>
            <person name="Cichocki N."/>
            <person name="Veneault-Fourrey C."/>
            <person name="LaButti K."/>
            <person name="Lindquist E.A."/>
            <person name="Lipzen A."/>
            <person name="Lundell T."/>
            <person name="Morin E."/>
            <person name="Murat C."/>
            <person name="Riley R."/>
            <person name="Ohm R."/>
            <person name="Sun H."/>
            <person name="Tunlid A."/>
            <person name="Henrissat B."/>
            <person name="Grigoriev I.V."/>
            <person name="Hibbett D.S."/>
            <person name="Martin F."/>
        </authorList>
    </citation>
    <scope>NUCLEOTIDE SEQUENCE [LARGE SCALE GENOMIC DNA]</scope>
    <source>
        <strain evidence="2">Marx 270</strain>
    </source>
</reference>
<dbReference type="EMBL" id="KN831965">
    <property type="protein sequence ID" value="KIO05817.1"/>
    <property type="molecule type" value="Genomic_DNA"/>
</dbReference>
<dbReference type="AlphaFoldDB" id="A0A0C3K8D4"/>
<dbReference type="Proteomes" id="UP000054217">
    <property type="component" value="Unassembled WGS sequence"/>
</dbReference>
<evidence type="ECO:0000313" key="1">
    <source>
        <dbReference type="EMBL" id="KIO05817.1"/>
    </source>
</evidence>